<evidence type="ECO:0000313" key="7">
    <source>
        <dbReference type="EMBL" id="KAJ3837486.1"/>
    </source>
</evidence>
<feature type="domain" description="CAP-Gly" evidence="6">
    <location>
        <begin position="24"/>
        <end position="68"/>
    </location>
</feature>
<keyword evidence="4" id="KW-0969">Cilium</keyword>
<sequence length="533" mass="59673">MNSVPLVGDRISYSGHLGTVRFAGNVENTSGLWLGIEWDDPCRGKHDGVKDGKRYFSCRIPNAGSFIRPSNQVLRGISFLQALKAKYIEDFHGSASMEKVTLGSSNGAIEVEAVNLDKIRNKFANLGRLREVSLENECVSRVDESGSIRETCPNIRGLDLSANLFSTWNVVADIAVELPVLQRLALNRNRFAEDALDSVRMTSSFQNLTELQLNGTLIGWRQMQQVTSFMPKLISVELGSNRLCQLRNEDTPNTHSSIRSINLEGNQCKIWTHICQSVSAYKQLERLIVTSNEIDSIPLPTDDSFVLKELKHISLSSNGIKRWNDLDALTKWSPSLTSLAIIGNPLVESGEDIRYSRPFIIARIPTLTILDSTAVSTKERTDSELLYLSYISQRLGLDEANSSMTGIMREHPRLKELLDKHGTGPSISPSVTHQDRLRSKLIEVQVQKLSACAPSEKDEWKDPVTVRVLPTMTLRIFDLKLRKTLSIDRSSRCSLWLKMNDDSWAEMTDMSQDLAWLGIESGSQIFCCVTALQ</sequence>
<evidence type="ECO:0000256" key="1">
    <source>
        <dbReference type="ARBA" id="ARBA00004138"/>
    </source>
</evidence>
<comment type="subcellular location">
    <subcellularLocation>
        <location evidence="1">Cell projection</location>
        <location evidence="1">Cilium</location>
    </subcellularLocation>
</comment>
<proteinExistence type="predicted"/>
<accession>A0AA38P7H1</accession>
<dbReference type="PROSITE" id="PS50245">
    <property type="entry name" value="CAP_GLY_2"/>
    <property type="match status" value="1"/>
</dbReference>
<dbReference type="Proteomes" id="UP001163846">
    <property type="component" value="Unassembled WGS sequence"/>
</dbReference>
<dbReference type="InterPro" id="IPR001611">
    <property type="entry name" value="Leu-rich_rpt"/>
</dbReference>
<dbReference type="InterPro" id="IPR036859">
    <property type="entry name" value="CAP-Gly_dom_sf"/>
</dbReference>
<name>A0AA38P7H1_9AGAR</name>
<dbReference type="SUPFAM" id="SSF74924">
    <property type="entry name" value="Cap-Gly domain"/>
    <property type="match status" value="1"/>
</dbReference>
<protein>
    <recommendedName>
        <fullName evidence="6">CAP-Gly domain-containing protein</fullName>
    </recommendedName>
</protein>
<dbReference type="Gene3D" id="3.80.10.10">
    <property type="entry name" value="Ribonuclease Inhibitor"/>
    <property type="match status" value="2"/>
</dbReference>
<keyword evidence="2" id="KW-0433">Leucine-rich repeat</keyword>
<dbReference type="PANTHER" id="PTHR45973">
    <property type="entry name" value="PROTEIN PHOSPHATASE 1 REGULATORY SUBUNIT SDS22-RELATED"/>
    <property type="match status" value="1"/>
</dbReference>
<dbReference type="SUPFAM" id="SSF52058">
    <property type="entry name" value="L domain-like"/>
    <property type="match status" value="1"/>
</dbReference>
<dbReference type="AlphaFoldDB" id="A0AA38P7H1"/>
<comment type="caution">
    <text evidence="7">The sequence shown here is derived from an EMBL/GenBank/DDBJ whole genome shotgun (WGS) entry which is preliminary data.</text>
</comment>
<dbReference type="Gene3D" id="3.10.20.90">
    <property type="entry name" value="Phosphatidylinositol 3-kinase Catalytic Subunit, Chain A, domain 1"/>
    <property type="match status" value="1"/>
</dbReference>
<dbReference type="PANTHER" id="PTHR45973:SF9">
    <property type="entry name" value="LEUCINE-RICH REPEAT-CONTAINING PROTEIN 46"/>
    <property type="match status" value="1"/>
</dbReference>
<dbReference type="Pfam" id="PF01302">
    <property type="entry name" value="CAP_GLY"/>
    <property type="match status" value="1"/>
</dbReference>
<evidence type="ECO:0000259" key="6">
    <source>
        <dbReference type="PROSITE" id="PS50245"/>
    </source>
</evidence>
<dbReference type="PROSITE" id="PS51450">
    <property type="entry name" value="LRR"/>
    <property type="match status" value="1"/>
</dbReference>
<dbReference type="InterPro" id="IPR032675">
    <property type="entry name" value="LRR_dom_sf"/>
</dbReference>
<reference evidence="7" key="1">
    <citation type="submission" date="2022-08" db="EMBL/GenBank/DDBJ databases">
        <authorList>
            <consortium name="DOE Joint Genome Institute"/>
            <person name="Min B."/>
            <person name="Riley R."/>
            <person name="Sierra-Patev S."/>
            <person name="Naranjo-Ortiz M."/>
            <person name="Looney B."/>
            <person name="Konkel Z."/>
            <person name="Slot J.C."/>
            <person name="Sakamoto Y."/>
            <person name="Steenwyk J.L."/>
            <person name="Rokas A."/>
            <person name="Carro J."/>
            <person name="Camarero S."/>
            <person name="Ferreira P."/>
            <person name="Molpeceres G."/>
            <person name="Ruiz-Duenas F.J."/>
            <person name="Serrano A."/>
            <person name="Henrissat B."/>
            <person name="Drula E."/>
            <person name="Hughes K.W."/>
            <person name="Mata J.L."/>
            <person name="Ishikawa N.K."/>
            <person name="Vargas-Isla R."/>
            <person name="Ushijima S."/>
            <person name="Smith C.A."/>
            <person name="Ahrendt S."/>
            <person name="Andreopoulos W."/>
            <person name="He G."/>
            <person name="Labutti K."/>
            <person name="Lipzen A."/>
            <person name="Ng V."/>
            <person name="Sandor L."/>
            <person name="Barry K."/>
            <person name="Martinez A.T."/>
            <person name="Xiao Y."/>
            <person name="Gibbons J.G."/>
            <person name="Terashima K."/>
            <person name="Hibbett D.S."/>
            <person name="Grigoriev I.V."/>
        </authorList>
    </citation>
    <scope>NUCLEOTIDE SEQUENCE</scope>
    <source>
        <strain evidence="7">TFB9207</strain>
    </source>
</reference>
<dbReference type="InterPro" id="IPR050576">
    <property type="entry name" value="Cilia_flagella_integrity"/>
</dbReference>
<dbReference type="PROSITE" id="PS00845">
    <property type="entry name" value="CAP_GLY_1"/>
    <property type="match status" value="1"/>
</dbReference>
<dbReference type="InterPro" id="IPR000938">
    <property type="entry name" value="CAP-Gly_domain"/>
</dbReference>
<evidence type="ECO:0000256" key="5">
    <source>
        <dbReference type="ARBA" id="ARBA00023273"/>
    </source>
</evidence>
<gene>
    <name evidence="7" type="ORF">F5878DRAFT_213925</name>
</gene>
<keyword evidence="3" id="KW-0677">Repeat</keyword>
<evidence type="ECO:0000256" key="2">
    <source>
        <dbReference type="ARBA" id="ARBA00022614"/>
    </source>
</evidence>
<organism evidence="7 8">
    <name type="scientific">Lentinula raphanica</name>
    <dbReference type="NCBI Taxonomy" id="153919"/>
    <lineage>
        <taxon>Eukaryota</taxon>
        <taxon>Fungi</taxon>
        <taxon>Dikarya</taxon>
        <taxon>Basidiomycota</taxon>
        <taxon>Agaricomycotina</taxon>
        <taxon>Agaricomycetes</taxon>
        <taxon>Agaricomycetidae</taxon>
        <taxon>Agaricales</taxon>
        <taxon>Marasmiineae</taxon>
        <taxon>Omphalotaceae</taxon>
        <taxon>Lentinula</taxon>
    </lineage>
</organism>
<evidence type="ECO:0000256" key="4">
    <source>
        <dbReference type="ARBA" id="ARBA00023069"/>
    </source>
</evidence>
<evidence type="ECO:0000313" key="8">
    <source>
        <dbReference type="Proteomes" id="UP001163846"/>
    </source>
</evidence>
<dbReference type="Gene3D" id="2.30.30.190">
    <property type="entry name" value="CAP Gly-rich-like domain"/>
    <property type="match status" value="1"/>
</dbReference>
<dbReference type="SMART" id="SM01052">
    <property type="entry name" value="CAP_GLY"/>
    <property type="match status" value="1"/>
</dbReference>
<keyword evidence="5" id="KW-0966">Cell projection</keyword>
<evidence type="ECO:0000256" key="3">
    <source>
        <dbReference type="ARBA" id="ARBA00022737"/>
    </source>
</evidence>
<dbReference type="EMBL" id="MU806243">
    <property type="protein sequence ID" value="KAJ3837486.1"/>
    <property type="molecule type" value="Genomic_DNA"/>
</dbReference>
<keyword evidence="8" id="KW-1185">Reference proteome</keyword>